<gene>
    <name evidence="2" type="ORF">NUM_06470</name>
</gene>
<organism evidence="2 3">
    <name type="scientific">Actinocatenispora comari</name>
    <dbReference type="NCBI Taxonomy" id="2807577"/>
    <lineage>
        <taxon>Bacteria</taxon>
        <taxon>Bacillati</taxon>
        <taxon>Actinomycetota</taxon>
        <taxon>Actinomycetes</taxon>
        <taxon>Micromonosporales</taxon>
        <taxon>Micromonosporaceae</taxon>
        <taxon>Actinocatenispora</taxon>
    </lineage>
</organism>
<dbReference type="PANTHER" id="PTHR46112">
    <property type="entry name" value="AMINOPEPTIDASE"/>
    <property type="match status" value="1"/>
</dbReference>
<feature type="domain" description="Peptidase M24" evidence="1">
    <location>
        <begin position="188"/>
        <end position="411"/>
    </location>
</feature>
<evidence type="ECO:0000259" key="1">
    <source>
        <dbReference type="Pfam" id="PF00557"/>
    </source>
</evidence>
<dbReference type="Proteomes" id="UP000614996">
    <property type="component" value="Unassembled WGS sequence"/>
</dbReference>
<dbReference type="RefSeq" id="WP_207123014.1">
    <property type="nucleotide sequence ID" value="NZ_BOPO01000006.1"/>
</dbReference>
<protein>
    <submittedName>
        <fullName evidence="2">Putative peptidase</fullName>
    </submittedName>
</protein>
<reference evidence="3" key="1">
    <citation type="journal article" date="2021" name="Int. J. Syst. Evol. Microbiol.">
        <title>Actinocatenispora comari sp. nov., an endophytic actinomycete isolated from aerial parts of Comarum salesowianum.</title>
        <authorList>
            <person name="Oyunbileg N."/>
            <person name="Iizaka Y."/>
            <person name="Hamada M."/>
            <person name="Davaapurev B.O."/>
            <person name="Fukumoto A."/>
            <person name="Tsetseg B."/>
            <person name="Kato F."/>
            <person name="Tamura T."/>
            <person name="Batkhuu J."/>
            <person name="Anzai Y."/>
        </authorList>
    </citation>
    <scope>NUCLEOTIDE SEQUENCE [LARGE SCALE GENOMIC DNA]</scope>
    <source>
        <strain evidence="3">NUM-2625</strain>
    </source>
</reference>
<accession>A0A8J4A951</accession>
<comment type="caution">
    <text evidence="2">The sequence shown here is derived from an EMBL/GenBank/DDBJ whole genome shotgun (WGS) entry which is preliminary data.</text>
</comment>
<dbReference type="Gene3D" id="3.90.230.10">
    <property type="entry name" value="Creatinase/methionine aminopeptidase superfamily"/>
    <property type="match status" value="1"/>
</dbReference>
<dbReference type="SUPFAM" id="SSF55920">
    <property type="entry name" value="Creatinase/aminopeptidase"/>
    <property type="match status" value="1"/>
</dbReference>
<evidence type="ECO:0000313" key="3">
    <source>
        <dbReference type="Proteomes" id="UP000614996"/>
    </source>
</evidence>
<dbReference type="InterPro" id="IPR036005">
    <property type="entry name" value="Creatinase/aminopeptidase-like"/>
</dbReference>
<proteinExistence type="predicted"/>
<keyword evidence="3" id="KW-1185">Reference proteome</keyword>
<dbReference type="InterPro" id="IPR050659">
    <property type="entry name" value="Peptidase_M24B"/>
</dbReference>
<dbReference type="InterPro" id="IPR000994">
    <property type="entry name" value="Pept_M24"/>
</dbReference>
<evidence type="ECO:0000313" key="2">
    <source>
        <dbReference type="EMBL" id="GIL25392.1"/>
    </source>
</evidence>
<dbReference type="EMBL" id="BOPO01000006">
    <property type="protein sequence ID" value="GIL25392.1"/>
    <property type="molecule type" value="Genomic_DNA"/>
</dbReference>
<dbReference type="PANTHER" id="PTHR46112:SF2">
    <property type="entry name" value="XAA-PRO AMINOPEPTIDASE P-RELATED"/>
    <property type="match status" value="1"/>
</dbReference>
<dbReference type="AlphaFoldDB" id="A0A8J4A951"/>
<dbReference type="Pfam" id="PF00557">
    <property type="entry name" value="Peptidase_M24"/>
    <property type="match status" value="1"/>
</dbReference>
<sequence length="427" mass="44461">MTAPVPFPALSTAERDRRWAIAQRLIEQHDLKALLVYGEPEGSGVPHVAADNYFTNERTGAVVLILGGQPPLLLVPVHLAVGEHLEAQSDGSGSWLAPEQLVAAGDELPAGAGRGGGRIATELAAHGLTRGRIGVIGTGATAFQHGGIMPAGTWKQLLHRLPNVDWIPIDDDFRAAIRCRSAEEQHLLRWCARAGEQMCAAMLDVAEAGVADTDVYAAGIAASLRAGAHNSGSVLVLGSDGESVAWGPPRWTYRGGRPRVLAAGDILMAELFPVYGMIETQQQLALTIGDPHPDTVGAATAARAAYEAGVAAIRPGATFGAVVAAMSEPVREVGGWNLTPMVHALNPLDAFGGCGFPDGPDPALARYGPVGGVPTVGAERVLAPGMSLALEPNCVLGRRRANLGGTVLVTEHGADELNTLPCTIHQR</sequence>
<name>A0A8J4A951_9ACTN</name>